<keyword evidence="3" id="KW-1133">Transmembrane helix</keyword>
<gene>
    <name evidence="6" type="ORF">AB9R89_00740</name>
</gene>
<keyword evidence="2" id="KW-0812">Transmembrane</keyword>
<evidence type="ECO:0000256" key="1">
    <source>
        <dbReference type="ARBA" id="ARBA00004167"/>
    </source>
</evidence>
<evidence type="ECO:0000259" key="5">
    <source>
        <dbReference type="Pfam" id="PF04357"/>
    </source>
</evidence>
<feature type="domain" description="Translocation and assembly module TamB C-terminal" evidence="5">
    <location>
        <begin position="893"/>
        <end position="1230"/>
    </location>
</feature>
<sequence>MMRLKKLLLGLFITLCVLLMLLAGLLLTHAGNQWLWSLAKKQVPGLQGTMESGQLMSGWHFSELAYEQDSLAFRASEIRLDWQLGKVLDGRFWVRRLAAADIAVEIRDLADSEPAPESEPITSLSPPLTIDLDEVVADRVSITLPGQQIGWQSLKVAAHWNNDGMVITGPQMSGLRIEMTPLDNTASAAPSAAEPRQAIALPEIVLPFPVKVEQLELTDSAIVQNGQTEQIRRLALALEGEGSVLRLAQLELAHAFADASLSADVTLSGDYPLSATLDATVHQPLLDGQLNGQKVSLSLSDSLASLAAELTLTGPVTANATLKAEPLKPELPLNVVLSWQQLGWPLNGPEWKLDDGRLELAGALEDYRLRVNTTASGPGVLPLGLSLEAGGNLQQARIDPFTVTLPEGNTRLSGELDWSKGVRWQGDLVLNGVDPSAFAEGFEGQLNGTIASRFVLEGSQWQLNASPNVTGILRNHPLSLTGAVDLNQDLEGEIDNLALTNGNNRLTASGRIDSNWNLKGNLNAPRLAVYAPGLFGNVNGNFAVTGPRKTPGIKASFTSQQAGFNDAKVSQLALQANVTLGDDPAGELALTVNELNAGGMAFNNLAVNAGGNKASHRLSVTADGEPLAVDVALSGSLNDAGWRGQLQQAGLNTPLDDWSAAVPVALAWRNNDGRFTAAAHCWRSLDAAVCFDEINASAQAGRAGLSIRDFDLARLAAFFPEGFAWEAVLEGRVNASWKAGEAPRVNADIGTNAGVFVSGDTRLGYEQLRLQSEVVNNRLISSLSFNSEPLGQLRLNTNVNRLDGARNLEGNLRITDLRLNWLAPLLPEVARLEGALEGDVRLAGTLSNPMMYGDIALNGGEVDTYSDMVVVRDLTTRLSVQGNRAAIDGRLLVGKGPLTIEGELDWSTMPVNGEIRLKGNELEAGYPGMGRVRVSPDLQISLGEQARVRGEIFIPWARIQVKELPESAVSKSSDVVIVQPSGVIPETGPALPLDIRLSVRFGDNVRLQAFGLNTLLAGQLRVVQPPGRIMRGNGEIRLEEGKFKAYGQNLVIRDGSILFSGPLDQPNLRVEAIRNPTSMSDSSIVVGVRVTGNASQPELKVFSEPGMPQAEQLSWLLRGRGLEGGDGSDGNALVQSMLLGAGVGKVGGLVTGVGEALGFQDVAVDTSGSGESTEVNISAYVLPGLQIGYGVGVFSSIGELRLRYELIPRLYLQATSGLSQAIDVFYKFEF</sequence>
<evidence type="ECO:0000256" key="4">
    <source>
        <dbReference type="ARBA" id="ARBA00023136"/>
    </source>
</evidence>
<keyword evidence="7" id="KW-1185">Reference proteome</keyword>
<protein>
    <submittedName>
        <fullName evidence="6">Translocation/assembly module TamB domain-containing protein</fullName>
    </submittedName>
</protein>
<accession>A0ABW7NXD4</accession>
<evidence type="ECO:0000256" key="3">
    <source>
        <dbReference type="ARBA" id="ARBA00022989"/>
    </source>
</evidence>
<proteinExistence type="predicted"/>
<dbReference type="PANTHER" id="PTHR36985:SF1">
    <property type="entry name" value="TRANSLOCATION AND ASSEMBLY MODULE SUBUNIT TAMB"/>
    <property type="match status" value="1"/>
</dbReference>
<evidence type="ECO:0000313" key="7">
    <source>
        <dbReference type="Proteomes" id="UP001610706"/>
    </source>
</evidence>
<dbReference type="PANTHER" id="PTHR36985">
    <property type="entry name" value="TRANSLOCATION AND ASSEMBLY MODULE SUBUNIT TAMB"/>
    <property type="match status" value="1"/>
</dbReference>
<dbReference type="EMBL" id="JBGFTR010000001">
    <property type="protein sequence ID" value="MFH7563857.1"/>
    <property type="molecule type" value="Genomic_DNA"/>
</dbReference>
<comment type="subcellular location">
    <subcellularLocation>
        <location evidence="1">Membrane</location>
        <topology evidence="1">Single-pass membrane protein</topology>
    </subcellularLocation>
</comment>
<comment type="caution">
    <text evidence="6">The sequence shown here is derived from an EMBL/GenBank/DDBJ whole genome shotgun (WGS) entry which is preliminary data.</text>
</comment>
<dbReference type="InterPro" id="IPR007452">
    <property type="entry name" value="TamB_C"/>
</dbReference>
<dbReference type="RefSeq" id="WP_395544696.1">
    <property type="nucleotide sequence ID" value="NZ_CP166302.1"/>
</dbReference>
<reference evidence="6 7" key="1">
    <citation type="submission" date="2024-08" db="EMBL/GenBank/DDBJ databases">
        <title>Oceanimonas smirnovii Genome sequencing and assembly.</title>
        <authorList>
            <person name="Tang B."/>
        </authorList>
    </citation>
    <scope>NUCLEOTIDE SEQUENCE [LARGE SCALE GENOMIC DNA]</scope>
    <source>
        <strain evidence="6 7">OS2020-119</strain>
    </source>
</reference>
<keyword evidence="4" id="KW-0472">Membrane</keyword>
<name>A0ABW7NXD4_9GAMM</name>
<organism evidence="6 7">
    <name type="scientific">Oceanimonas smirnovii</name>
    <dbReference type="NCBI Taxonomy" id="264574"/>
    <lineage>
        <taxon>Bacteria</taxon>
        <taxon>Pseudomonadati</taxon>
        <taxon>Pseudomonadota</taxon>
        <taxon>Gammaproteobacteria</taxon>
        <taxon>Aeromonadales</taxon>
        <taxon>Aeromonadaceae</taxon>
        <taxon>Oceanimonas</taxon>
    </lineage>
</organism>
<evidence type="ECO:0000256" key="2">
    <source>
        <dbReference type="ARBA" id="ARBA00022692"/>
    </source>
</evidence>
<dbReference type="Proteomes" id="UP001610706">
    <property type="component" value="Unassembled WGS sequence"/>
</dbReference>
<dbReference type="Pfam" id="PF04357">
    <property type="entry name" value="TamB"/>
    <property type="match status" value="1"/>
</dbReference>
<evidence type="ECO:0000313" key="6">
    <source>
        <dbReference type="EMBL" id="MFH7563857.1"/>
    </source>
</evidence>